<reference evidence="4" key="1">
    <citation type="submission" date="2017-09" db="EMBL/GenBank/DDBJ databases">
        <title>Depth-based differentiation of microbial function through sediment-hosted aquifers and enrichment of novel symbionts in the deep terrestrial subsurface.</title>
        <authorList>
            <person name="Probst A.J."/>
            <person name="Ladd B."/>
            <person name="Jarett J.K."/>
            <person name="Geller-Mcgrath D.E."/>
            <person name="Sieber C.M.K."/>
            <person name="Emerson J.B."/>
            <person name="Anantharaman K."/>
            <person name="Thomas B.C."/>
            <person name="Malmstrom R."/>
            <person name="Stieglmeier M."/>
            <person name="Klingl A."/>
            <person name="Woyke T."/>
            <person name="Ryan C.M."/>
            <person name="Banfield J.F."/>
        </authorList>
    </citation>
    <scope>NUCLEOTIDE SEQUENCE [LARGE SCALE GENOMIC DNA]</scope>
</reference>
<feature type="transmembrane region" description="Helical" evidence="1">
    <location>
        <begin position="12"/>
        <end position="33"/>
    </location>
</feature>
<evidence type="ECO:0000259" key="2">
    <source>
        <dbReference type="Pfam" id="PF04892"/>
    </source>
</evidence>
<feature type="transmembrane region" description="Helical" evidence="1">
    <location>
        <begin position="53"/>
        <end position="77"/>
    </location>
</feature>
<sequence length="138" mass="16155">MGQKIKINKIIIWFPALLWMMFIYYLSSIPTTAITGTSLQRFIVLKTFHLIEYAVLLVLIVLATLSPARSILFSYLYSLTDEFHQYFVIGRSGHFRDTLIDLLGIFIGLIVLQFFKKTFPKLWLYLLHYGKSKKNIKN</sequence>
<name>A0A2M7AS72_9BACT</name>
<protein>
    <recommendedName>
        <fullName evidence="2">VanZ-like domain-containing protein</fullName>
    </recommendedName>
</protein>
<organism evidence="3 4">
    <name type="scientific">Candidatus Shapirobacteria bacterium CG06_land_8_20_14_3_00_40_12</name>
    <dbReference type="NCBI Taxonomy" id="1974881"/>
    <lineage>
        <taxon>Bacteria</taxon>
        <taxon>Candidatus Shapironibacteriota</taxon>
    </lineage>
</organism>
<keyword evidence="1" id="KW-0812">Transmembrane</keyword>
<evidence type="ECO:0000313" key="4">
    <source>
        <dbReference type="Proteomes" id="UP000231407"/>
    </source>
</evidence>
<dbReference type="EMBL" id="PEWA01000027">
    <property type="protein sequence ID" value="PIU73450.1"/>
    <property type="molecule type" value="Genomic_DNA"/>
</dbReference>
<keyword evidence="1" id="KW-1133">Transmembrane helix</keyword>
<feature type="transmembrane region" description="Helical" evidence="1">
    <location>
        <begin position="98"/>
        <end position="115"/>
    </location>
</feature>
<keyword evidence="1" id="KW-0472">Membrane</keyword>
<gene>
    <name evidence="3" type="ORF">COS78_02350</name>
</gene>
<accession>A0A2M7AS72</accession>
<dbReference type="InterPro" id="IPR006976">
    <property type="entry name" value="VanZ-like"/>
</dbReference>
<dbReference type="NCBIfam" id="NF037970">
    <property type="entry name" value="vanZ_1"/>
    <property type="match status" value="1"/>
</dbReference>
<dbReference type="Proteomes" id="UP000231407">
    <property type="component" value="Unassembled WGS sequence"/>
</dbReference>
<feature type="domain" description="VanZ-like" evidence="2">
    <location>
        <begin position="13"/>
        <end position="115"/>
    </location>
</feature>
<proteinExistence type="predicted"/>
<evidence type="ECO:0000256" key="1">
    <source>
        <dbReference type="SAM" id="Phobius"/>
    </source>
</evidence>
<dbReference type="Pfam" id="PF04892">
    <property type="entry name" value="VanZ"/>
    <property type="match status" value="1"/>
</dbReference>
<comment type="caution">
    <text evidence="3">The sequence shown here is derived from an EMBL/GenBank/DDBJ whole genome shotgun (WGS) entry which is preliminary data.</text>
</comment>
<dbReference type="AlphaFoldDB" id="A0A2M7AS72"/>
<evidence type="ECO:0000313" key="3">
    <source>
        <dbReference type="EMBL" id="PIU73450.1"/>
    </source>
</evidence>